<reference evidence="3 4" key="1">
    <citation type="journal article" date="2019" name="Int. J. Syst. Evol. Microbiol.">
        <title>The Global Catalogue of Microorganisms (GCM) 10K type strain sequencing project: providing services to taxonomists for standard genome sequencing and annotation.</title>
        <authorList>
            <consortium name="The Broad Institute Genomics Platform"/>
            <consortium name="The Broad Institute Genome Sequencing Center for Infectious Disease"/>
            <person name="Wu L."/>
            <person name="Ma J."/>
        </authorList>
    </citation>
    <scope>NUCLEOTIDE SEQUENCE [LARGE SCALE GENOMIC DNA]</scope>
    <source>
        <strain evidence="3 4">JCM 16013</strain>
    </source>
</reference>
<proteinExistence type="predicted"/>
<evidence type="ECO:0000313" key="3">
    <source>
        <dbReference type="EMBL" id="GAA1989608.1"/>
    </source>
</evidence>
<gene>
    <name evidence="3" type="ORF">GCM10009838_60790</name>
</gene>
<keyword evidence="2" id="KW-0812">Transmembrane</keyword>
<dbReference type="Proteomes" id="UP001499854">
    <property type="component" value="Unassembled WGS sequence"/>
</dbReference>
<name>A0ABN2SNG2_9ACTN</name>
<accession>A0ABN2SNG2</accession>
<dbReference type="EMBL" id="BAAAQM010000042">
    <property type="protein sequence ID" value="GAA1989608.1"/>
    <property type="molecule type" value="Genomic_DNA"/>
</dbReference>
<evidence type="ECO:0000256" key="2">
    <source>
        <dbReference type="SAM" id="Phobius"/>
    </source>
</evidence>
<feature type="region of interest" description="Disordered" evidence="1">
    <location>
        <begin position="30"/>
        <end position="62"/>
    </location>
</feature>
<feature type="compositionally biased region" description="Basic and acidic residues" evidence="1">
    <location>
        <begin position="33"/>
        <end position="62"/>
    </location>
</feature>
<evidence type="ECO:0000313" key="4">
    <source>
        <dbReference type="Proteomes" id="UP001499854"/>
    </source>
</evidence>
<dbReference type="RefSeq" id="WP_344660587.1">
    <property type="nucleotide sequence ID" value="NZ_BAAAQM010000042.1"/>
</dbReference>
<feature type="transmembrane region" description="Helical" evidence="2">
    <location>
        <begin position="6"/>
        <end position="26"/>
    </location>
</feature>
<keyword evidence="2" id="KW-0472">Membrane</keyword>
<keyword evidence="4" id="KW-1185">Reference proteome</keyword>
<evidence type="ECO:0000256" key="1">
    <source>
        <dbReference type="SAM" id="MobiDB-lite"/>
    </source>
</evidence>
<keyword evidence="2" id="KW-1133">Transmembrane helix</keyword>
<organism evidence="3 4">
    <name type="scientific">Catenulispora subtropica</name>
    <dbReference type="NCBI Taxonomy" id="450798"/>
    <lineage>
        <taxon>Bacteria</taxon>
        <taxon>Bacillati</taxon>
        <taxon>Actinomycetota</taxon>
        <taxon>Actinomycetes</taxon>
        <taxon>Catenulisporales</taxon>
        <taxon>Catenulisporaceae</taxon>
        <taxon>Catenulispora</taxon>
    </lineage>
</organism>
<protein>
    <submittedName>
        <fullName evidence="3">Uncharacterized protein</fullName>
    </submittedName>
</protein>
<comment type="caution">
    <text evidence="3">The sequence shown here is derived from an EMBL/GenBank/DDBJ whole genome shotgun (WGS) entry which is preliminary data.</text>
</comment>
<sequence length="62" mass="6790">MMGNAGLYVPSILMAGVFIYVIRLIVVSQNPQKRAEARARELEAERNDPRFGPKDGTRSGAA</sequence>